<evidence type="ECO:0000313" key="1">
    <source>
        <dbReference type="EMBL" id="AYO31705.1"/>
    </source>
</evidence>
<gene>
    <name evidence="1" type="ORF">D2962_14840</name>
</gene>
<protein>
    <recommendedName>
        <fullName evidence="3">Deoxyribose-phosphate aldolase</fullName>
    </recommendedName>
</protein>
<dbReference type="PANTHER" id="PTHR10889:SF1">
    <property type="entry name" value="DEOXYRIBOSE-PHOSPHATE ALDOLASE"/>
    <property type="match status" value="1"/>
</dbReference>
<dbReference type="SUPFAM" id="SSF51569">
    <property type="entry name" value="Aldolase"/>
    <property type="match status" value="1"/>
</dbReference>
<dbReference type="KEGG" id="bacg:D2962_14840"/>
<dbReference type="InterPro" id="IPR011343">
    <property type="entry name" value="DeoC"/>
</dbReference>
<reference evidence="1 2" key="1">
    <citation type="submission" date="2018-10" db="EMBL/GenBank/DDBJ databases">
        <authorList>
            <person name="Zhang X."/>
        </authorList>
    </citation>
    <scope>NUCLEOTIDE SEQUENCE [LARGE SCALE GENOMIC DNA]</scope>
    <source>
        <strain evidence="1 2">SK-G1</strain>
    </source>
</reference>
<dbReference type="Proteomes" id="UP000280960">
    <property type="component" value="Chromosome"/>
</dbReference>
<proteinExistence type="predicted"/>
<dbReference type="GO" id="GO:0004139">
    <property type="term" value="F:deoxyribose-phosphate aldolase activity"/>
    <property type="evidence" value="ECO:0007669"/>
    <property type="project" value="InterPro"/>
</dbReference>
<name>A0A3G2R8J9_9FIRM</name>
<dbReference type="PANTHER" id="PTHR10889">
    <property type="entry name" value="DEOXYRIBOSE-PHOSPHATE ALDOLASE"/>
    <property type="match status" value="1"/>
</dbReference>
<dbReference type="GO" id="GO:0016052">
    <property type="term" value="P:carbohydrate catabolic process"/>
    <property type="evidence" value="ECO:0007669"/>
    <property type="project" value="TreeGrafter"/>
</dbReference>
<dbReference type="GO" id="GO:0009264">
    <property type="term" value="P:deoxyribonucleotide catabolic process"/>
    <property type="evidence" value="ECO:0007669"/>
    <property type="project" value="InterPro"/>
</dbReference>
<accession>A0A3G2R8J9</accession>
<dbReference type="RefSeq" id="WP_122015441.1">
    <property type="nucleotide sequence ID" value="NZ_CP033169.1"/>
</dbReference>
<evidence type="ECO:0008006" key="3">
    <source>
        <dbReference type="Google" id="ProtNLM"/>
    </source>
</evidence>
<dbReference type="EMBL" id="CP033169">
    <property type="protein sequence ID" value="AYO31705.1"/>
    <property type="molecule type" value="Genomic_DNA"/>
</dbReference>
<dbReference type="InterPro" id="IPR013785">
    <property type="entry name" value="Aldolase_TIM"/>
</dbReference>
<evidence type="ECO:0000313" key="2">
    <source>
        <dbReference type="Proteomes" id="UP000280960"/>
    </source>
</evidence>
<dbReference type="AlphaFoldDB" id="A0A3G2R8J9"/>
<organism evidence="1 2">
    <name type="scientific">Biomaibacter acetigenes</name>
    <dbReference type="NCBI Taxonomy" id="2316383"/>
    <lineage>
        <taxon>Bacteria</taxon>
        <taxon>Bacillati</taxon>
        <taxon>Bacillota</taxon>
        <taxon>Clostridia</taxon>
        <taxon>Thermosediminibacterales</taxon>
        <taxon>Tepidanaerobacteraceae</taxon>
        <taxon>Biomaibacter</taxon>
    </lineage>
</organism>
<sequence length="131" mass="14120">MKDTDYDLYTSDIAEVVKVGHEAGIEVKAILEVAMLTDDEVKAACECAVNAGVDFVKTSTGRGGNPSIKHVKIMRSSVPYNVGVKFSGYGSYNSAQLTIMALAAGATRLGTRRAPEIIDEIEAYFKELIIE</sequence>
<keyword evidence="2" id="KW-1185">Reference proteome</keyword>
<dbReference type="Gene3D" id="3.20.20.70">
    <property type="entry name" value="Aldolase class I"/>
    <property type="match status" value="1"/>
</dbReference>
<dbReference type="GO" id="GO:0005737">
    <property type="term" value="C:cytoplasm"/>
    <property type="evidence" value="ECO:0007669"/>
    <property type="project" value="InterPro"/>
</dbReference>